<gene>
    <name evidence="1" type="ORF">PBS001_LOCUS699</name>
</gene>
<protein>
    <submittedName>
        <fullName evidence="1">Uncharacterized protein</fullName>
    </submittedName>
</protein>
<organism evidence="1 2">
    <name type="scientific">Peronospora belbahrii</name>
    <dbReference type="NCBI Taxonomy" id="622444"/>
    <lineage>
        <taxon>Eukaryota</taxon>
        <taxon>Sar</taxon>
        <taxon>Stramenopiles</taxon>
        <taxon>Oomycota</taxon>
        <taxon>Peronosporomycetes</taxon>
        <taxon>Peronosporales</taxon>
        <taxon>Peronosporaceae</taxon>
        <taxon>Peronospora</taxon>
    </lineage>
</organism>
<accession>A0ABN8CNW2</accession>
<comment type="caution">
    <text evidence="1">The sequence shown here is derived from an EMBL/GenBank/DDBJ whole genome shotgun (WGS) entry which is preliminary data.</text>
</comment>
<proteinExistence type="predicted"/>
<dbReference type="Proteomes" id="UP001158986">
    <property type="component" value="Unassembled WGS sequence"/>
</dbReference>
<sequence length="113" mass="12482">MDREIFLAFYPEVASFSRHVYPDFRQSIPITALYCVEYRAKTPSATSFSLGCSVISIRLVLTSVSDASILSIWFCAFACQCLVSSRAAGIAPWLVARVTTTTIKTKSRLMSGK</sequence>
<reference evidence="1 2" key="1">
    <citation type="submission" date="2021-11" db="EMBL/GenBank/DDBJ databases">
        <authorList>
            <person name="Islam A."/>
            <person name="Islam S."/>
            <person name="Flora M.S."/>
            <person name="Rahman M."/>
            <person name="Ziaur R.M."/>
            <person name="Epstein J.H."/>
            <person name="Hassan M."/>
            <person name="Klassen M."/>
            <person name="Woodard K."/>
            <person name="Webb A."/>
            <person name="Webby R.J."/>
            <person name="El Zowalaty M.E."/>
        </authorList>
    </citation>
    <scope>NUCLEOTIDE SEQUENCE [LARGE SCALE GENOMIC DNA]</scope>
    <source>
        <strain evidence="1">Pbs1</strain>
    </source>
</reference>
<evidence type="ECO:0000313" key="1">
    <source>
        <dbReference type="EMBL" id="CAH0513916.1"/>
    </source>
</evidence>
<name>A0ABN8CNW2_9STRA</name>
<dbReference type="EMBL" id="CAKLCB010000047">
    <property type="protein sequence ID" value="CAH0513916.1"/>
    <property type="molecule type" value="Genomic_DNA"/>
</dbReference>
<evidence type="ECO:0000313" key="2">
    <source>
        <dbReference type="Proteomes" id="UP001158986"/>
    </source>
</evidence>
<keyword evidence="2" id="KW-1185">Reference proteome</keyword>